<proteinExistence type="predicted"/>
<dbReference type="EMBL" id="JBANRG010000076">
    <property type="protein sequence ID" value="KAK7438886.1"/>
    <property type="molecule type" value="Genomic_DNA"/>
</dbReference>
<evidence type="ECO:0000313" key="2">
    <source>
        <dbReference type="EMBL" id="KAK7438886.1"/>
    </source>
</evidence>
<keyword evidence="3" id="KW-1185">Reference proteome</keyword>
<organism evidence="2 3">
    <name type="scientific">Marasmiellus scandens</name>
    <dbReference type="NCBI Taxonomy" id="2682957"/>
    <lineage>
        <taxon>Eukaryota</taxon>
        <taxon>Fungi</taxon>
        <taxon>Dikarya</taxon>
        <taxon>Basidiomycota</taxon>
        <taxon>Agaricomycotina</taxon>
        <taxon>Agaricomycetes</taxon>
        <taxon>Agaricomycetidae</taxon>
        <taxon>Agaricales</taxon>
        <taxon>Marasmiineae</taxon>
        <taxon>Omphalotaceae</taxon>
        <taxon>Marasmiellus</taxon>
    </lineage>
</organism>
<comment type="caution">
    <text evidence="2">The sequence shown here is derived from an EMBL/GenBank/DDBJ whole genome shotgun (WGS) entry which is preliminary data.</text>
</comment>
<keyword evidence="1" id="KW-0472">Membrane</keyword>
<protein>
    <recommendedName>
        <fullName evidence="4">Ubiquitin 3 binding protein But2 C-terminal domain-containing protein</fullName>
    </recommendedName>
</protein>
<dbReference type="Proteomes" id="UP001498398">
    <property type="component" value="Unassembled WGS sequence"/>
</dbReference>
<gene>
    <name evidence="2" type="ORF">VKT23_017812</name>
</gene>
<reference evidence="2 3" key="1">
    <citation type="submission" date="2024-01" db="EMBL/GenBank/DDBJ databases">
        <title>A draft genome for the cacao thread blight pathogen Marasmiellus scandens.</title>
        <authorList>
            <person name="Baruah I.K."/>
            <person name="Leung J."/>
            <person name="Bukari Y."/>
            <person name="Amoako-Attah I."/>
            <person name="Meinhardt L.W."/>
            <person name="Bailey B.A."/>
            <person name="Cohen S.P."/>
        </authorList>
    </citation>
    <scope>NUCLEOTIDE SEQUENCE [LARGE SCALE GENOMIC DNA]</scope>
    <source>
        <strain evidence="2 3">GH-19</strain>
    </source>
</reference>
<keyword evidence="1" id="KW-1133">Transmembrane helix</keyword>
<accession>A0ABR1ISI8</accession>
<keyword evidence="1" id="KW-0812">Transmembrane</keyword>
<name>A0ABR1ISI8_9AGAR</name>
<feature type="transmembrane region" description="Helical" evidence="1">
    <location>
        <begin position="32"/>
        <end position="52"/>
    </location>
</feature>
<evidence type="ECO:0000313" key="3">
    <source>
        <dbReference type="Proteomes" id="UP001498398"/>
    </source>
</evidence>
<evidence type="ECO:0008006" key="4">
    <source>
        <dbReference type="Google" id="ProtNLM"/>
    </source>
</evidence>
<evidence type="ECO:0000256" key="1">
    <source>
        <dbReference type="SAM" id="Phobius"/>
    </source>
</evidence>
<sequence length="226" mass="25765">MYSLLRRGSSSSLEDIPSAVHENSSRTSYDRLLLWTCIVVATSSILSSFLLLSNERTHTTSLTQGGLLRRPNPYINLDRLYKVDPPAAREPFPSIYSFAHVVLQFSPSDPHRRFMPEDDRSYSSREGYIYTDDRHVLVTPKISTVIQFRNQDYGMENCTLEPTIPDATNSPADLDSSVHIDHTSVVEIWMLDNTREISRYDPVSWTAGLAREKASLPMSDKLFQYL</sequence>